<dbReference type="PANTHER" id="PTHR19879">
    <property type="entry name" value="TRANSCRIPTION INITIATION FACTOR TFIID"/>
    <property type="match status" value="1"/>
</dbReference>
<dbReference type="InterPro" id="IPR019775">
    <property type="entry name" value="WD40_repeat_CS"/>
</dbReference>
<feature type="repeat" description="WD" evidence="3">
    <location>
        <begin position="531"/>
        <end position="572"/>
    </location>
</feature>
<protein>
    <submittedName>
        <fullName evidence="6">WD40 repeat domain-containing protein</fullName>
    </submittedName>
</protein>
<evidence type="ECO:0000259" key="5">
    <source>
        <dbReference type="Pfam" id="PF12894"/>
    </source>
</evidence>
<dbReference type="PROSITE" id="PS50082">
    <property type="entry name" value="WD_REPEATS_2"/>
    <property type="match status" value="2"/>
</dbReference>
<keyword evidence="7" id="KW-1185">Reference proteome</keyword>
<evidence type="ECO:0000256" key="1">
    <source>
        <dbReference type="ARBA" id="ARBA00022574"/>
    </source>
</evidence>
<feature type="region of interest" description="Disordered" evidence="4">
    <location>
        <begin position="229"/>
        <end position="251"/>
    </location>
</feature>
<evidence type="ECO:0000313" key="6">
    <source>
        <dbReference type="EMBL" id="GJE94292.1"/>
    </source>
</evidence>
<dbReference type="Proteomes" id="UP000703269">
    <property type="component" value="Unassembled WGS sequence"/>
</dbReference>
<dbReference type="AlphaFoldDB" id="A0A9P3GG56"/>
<sequence>MFTIHQTSDSRAAYKIYEASLSELGSGCPLWFPEPHVTGEPQIGDVGYVRGGAFIRLFNLNVTVDKYIVEHWPTAYKVEPQLPKDVFVLDKRNAPMGPGRFKSRGVEEIKLEGEATGGASAGSATLSASYACREVQGALLVLKSHAYGESLYDNQILEKYMVREHENWHTYATETLGHRVSQEDIVLVSGWVKAPADWATAAFSRRSTANEVYAKGQITQFFGLSLTRSRHKSHSGPQMERSGTKYPKEATSDAPKDQCVFVKRYKIKKRLGIVRIMVAGAGSHVLPPEDGGTDAARGMAASSDPEASVALFNEGEGKYVDPLDILLEYILQVSEARYAIARDEDIESILAGNAHPTDFSTYLRRRRPPVIVDDGCGRVATLDLLHQDQDKLGRTHISRSDIERWPHMDMFSSTNVTFGHAQLPQRDKDGWRDLPRFAYLRFSDTSGITKDQHCYALSRDGSMIAVVGQTPEITVWRTSDGRTLNQLKEDEQIYFITSIAFSPDGRHLVSGCGNEDLTIWDVVHGEPVTRLQGRINSINCLSFSPSGRYLAAGSIAGGLELWDYATKSSLYFAQLGSQIISLVYDSAGHQLAATVQNQVVIHDITARISVRTTIPLRRISKLCTAAFSPSGDKILICVEGEYARVYTTKRGKEVLRLEESKMKAVSAAYSPDGTTLATASIAENREVDVEVTLYESSKGTRTHKFKILSDGRSLSFSPDGAFLVVTYRHTEIAVHNARTGQLVAHLNIAERPLETRFLSDSKRIVFAYAGGPLGIVNVADTLRVH</sequence>
<reference evidence="6 7" key="1">
    <citation type="submission" date="2021-08" db="EMBL/GenBank/DDBJ databases">
        <title>Draft Genome Sequence of Phanerochaete sordida strain YK-624.</title>
        <authorList>
            <person name="Mori T."/>
            <person name="Dohra H."/>
            <person name="Suzuki T."/>
            <person name="Kawagishi H."/>
            <person name="Hirai H."/>
        </authorList>
    </citation>
    <scope>NUCLEOTIDE SEQUENCE [LARGE SCALE GENOMIC DNA]</scope>
    <source>
        <strain evidence="6 7">YK-624</strain>
    </source>
</reference>
<evidence type="ECO:0000313" key="7">
    <source>
        <dbReference type="Proteomes" id="UP000703269"/>
    </source>
</evidence>
<gene>
    <name evidence="6" type="ORF">PsYK624_104610</name>
</gene>
<dbReference type="InterPro" id="IPR001680">
    <property type="entry name" value="WD40_rpt"/>
</dbReference>
<comment type="caution">
    <text evidence="6">The sequence shown here is derived from an EMBL/GenBank/DDBJ whole genome shotgun (WGS) entry which is preliminary data.</text>
</comment>
<dbReference type="Pfam" id="PF12894">
    <property type="entry name" value="ANAPC4_WD40"/>
    <property type="match status" value="1"/>
</dbReference>
<dbReference type="Gene3D" id="2.130.10.10">
    <property type="entry name" value="YVTN repeat-like/Quinoprotein amine dehydrogenase"/>
    <property type="match status" value="2"/>
</dbReference>
<keyword evidence="2" id="KW-0677">Repeat</keyword>
<dbReference type="PROSITE" id="PS00678">
    <property type="entry name" value="WD_REPEATS_1"/>
    <property type="match status" value="1"/>
</dbReference>
<dbReference type="SMART" id="SM00320">
    <property type="entry name" value="WD40"/>
    <property type="match status" value="5"/>
</dbReference>
<feature type="compositionally biased region" description="Basic and acidic residues" evidence="4">
    <location>
        <begin position="242"/>
        <end position="251"/>
    </location>
</feature>
<dbReference type="PROSITE" id="PS50294">
    <property type="entry name" value="WD_REPEATS_REGION"/>
    <property type="match status" value="1"/>
</dbReference>
<keyword evidence="1 3" id="KW-0853">WD repeat</keyword>
<evidence type="ECO:0000256" key="3">
    <source>
        <dbReference type="PROSITE-ProRule" id="PRU00221"/>
    </source>
</evidence>
<accession>A0A9P3GG56</accession>
<feature type="repeat" description="WD" evidence="3">
    <location>
        <begin position="496"/>
        <end position="530"/>
    </location>
</feature>
<organism evidence="6 7">
    <name type="scientific">Phanerochaete sordida</name>
    <dbReference type="NCBI Taxonomy" id="48140"/>
    <lineage>
        <taxon>Eukaryota</taxon>
        <taxon>Fungi</taxon>
        <taxon>Dikarya</taxon>
        <taxon>Basidiomycota</taxon>
        <taxon>Agaricomycotina</taxon>
        <taxon>Agaricomycetes</taxon>
        <taxon>Polyporales</taxon>
        <taxon>Phanerochaetaceae</taxon>
        <taxon>Phanerochaete</taxon>
    </lineage>
</organism>
<evidence type="ECO:0000256" key="4">
    <source>
        <dbReference type="SAM" id="MobiDB-lite"/>
    </source>
</evidence>
<feature type="domain" description="Anaphase-promoting complex subunit 4-like WD40" evidence="5">
    <location>
        <begin position="462"/>
        <end position="543"/>
    </location>
</feature>
<dbReference type="EMBL" id="BPQB01000039">
    <property type="protein sequence ID" value="GJE94292.1"/>
    <property type="molecule type" value="Genomic_DNA"/>
</dbReference>
<dbReference type="PANTHER" id="PTHR19879:SF9">
    <property type="entry name" value="TRANSCRIPTION INITIATION FACTOR TFIID SUBUNIT 5"/>
    <property type="match status" value="1"/>
</dbReference>
<dbReference type="OrthoDB" id="3222453at2759"/>
<dbReference type="SUPFAM" id="SSF82171">
    <property type="entry name" value="DPP6 N-terminal domain-like"/>
    <property type="match status" value="1"/>
</dbReference>
<proteinExistence type="predicted"/>
<evidence type="ECO:0000256" key="2">
    <source>
        <dbReference type="ARBA" id="ARBA00022737"/>
    </source>
</evidence>
<dbReference type="InterPro" id="IPR015943">
    <property type="entry name" value="WD40/YVTN_repeat-like_dom_sf"/>
</dbReference>
<dbReference type="InterPro" id="IPR024977">
    <property type="entry name" value="Apc4-like_WD40_dom"/>
</dbReference>
<name>A0A9P3GG56_9APHY</name>